<reference evidence="19" key="1">
    <citation type="submission" date="2016-04" db="EMBL/GenBank/DDBJ databases">
        <authorList>
            <person name="Nguyen H.D."/>
            <person name="Samba Siva P."/>
            <person name="Cullis J."/>
            <person name="Levesque C.A."/>
            <person name="Hambleton S."/>
        </authorList>
    </citation>
    <scope>NUCLEOTIDE SEQUENCE</scope>
    <source>
        <strain evidence="19">DAOMC 236416</strain>
    </source>
</reference>
<evidence type="ECO:0000256" key="18">
    <source>
        <dbReference type="SAM" id="MobiDB-lite"/>
    </source>
</evidence>
<feature type="compositionally biased region" description="Basic and acidic residues" evidence="18">
    <location>
        <begin position="49"/>
        <end position="65"/>
    </location>
</feature>
<keyword evidence="11" id="KW-0694">RNA-binding</keyword>
<keyword evidence="3" id="KW-0808">Transferase</keyword>
<evidence type="ECO:0000256" key="8">
    <source>
        <dbReference type="ARBA" id="ARBA00022759"/>
    </source>
</evidence>
<keyword evidence="14" id="KW-0239">DNA-directed DNA polymerase</keyword>
<evidence type="ECO:0000313" key="19">
    <source>
        <dbReference type="EMBL" id="KAE8240456.1"/>
    </source>
</evidence>
<evidence type="ECO:0000256" key="11">
    <source>
        <dbReference type="ARBA" id="ARBA00022884"/>
    </source>
</evidence>
<keyword evidence="5" id="KW-0540">Nuclease</keyword>
<dbReference type="SUPFAM" id="SSF56672">
    <property type="entry name" value="DNA/RNA polymerases"/>
    <property type="match status" value="2"/>
</dbReference>
<name>A0A177T5T2_9BASI</name>
<feature type="region of interest" description="Disordered" evidence="18">
    <location>
        <begin position="1"/>
        <end position="23"/>
    </location>
</feature>
<keyword evidence="13" id="KW-0695">RNA-directed DNA polymerase</keyword>
<dbReference type="InterPro" id="IPR043128">
    <property type="entry name" value="Rev_trsase/Diguanyl_cyclase"/>
</dbReference>
<dbReference type="GO" id="GO:0005634">
    <property type="term" value="C:nucleus"/>
    <property type="evidence" value="ECO:0007669"/>
    <property type="project" value="UniProtKB-ARBA"/>
</dbReference>
<protein>
    <recommendedName>
        <fullName evidence="1">RNA-directed DNA polymerase</fullName>
        <ecNumber evidence="1">2.7.7.49</ecNumber>
    </recommendedName>
</protein>
<evidence type="ECO:0000256" key="5">
    <source>
        <dbReference type="ARBA" id="ARBA00022722"/>
    </source>
</evidence>
<keyword evidence="15" id="KW-0238">DNA-binding</keyword>
<dbReference type="InterPro" id="IPR036397">
    <property type="entry name" value="RNaseH_sf"/>
</dbReference>
<keyword evidence="2" id="KW-0645">Protease</keyword>
<dbReference type="SUPFAM" id="SSF53098">
    <property type="entry name" value="Ribonuclease H-like"/>
    <property type="match status" value="1"/>
</dbReference>
<dbReference type="GO" id="GO:0004519">
    <property type="term" value="F:endonuclease activity"/>
    <property type="evidence" value="ECO:0007669"/>
    <property type="project" value="UniProtKB-KW"/>
</dbReference>
<dbReference type="InterPro" id="IPR056924">
    <property type="entry name" value="SH3_Tf2-1"/>
</dbReference>
<proteinExistence type="predicted"/>
<evidence type="ECO:0000256" key="13">
    <source>
        <dbReference type="ARBA" id="ARBA00022918"/>
    </source>
</evidence>
<dbReference type="Pfam" id="PF24626">
    <property type="entry name" value="SH3_Tf2-1"/>
    <property type="match status" value="1"/>
</dbReference>
<dbReference type="Pfam" id="PF00078">
    <property type="entry name" value="RVT_1"/>
    <property type="match status" value="1"/>
</dbReference>
<dbReference type="PANTHER" id="PTHR37984:SF5">
    <property type="entry name" value="PROTEIN NYNRIN-LIKE"/>
    <property type="match status" value="1"/>
</dbReference>
<dbReference type="PROSITE" id="PS50175">
    <property type="entry name" value="ASP_PROT_RETROV"/>
    <property type="match status" value="1"/>
</dbReference>
<organism evidence="19 20">
    <name type="scientific">Tilletia indica</name>
    <dbReference type="NCBI Taxonomy" id="43049"/>
    <lineage>
        <taxon>Eukaryota</taxon>
        <taxon>Fungi</taxon>
        <taxon>Dikarya</taxon>
        <taxon>Basidiomycota</taxon>
        <taxon>Ustilaginomycotina</taxon>
        <taxon>Exobasidiomycetes</taxon>
        <taxon>Tilletiales</taxon>
        <taxon>Tilletiaceae</taxon>
        <taxon>Tilletia</taxon>
    </lineage>
</organism>
<dbReference type="Gene3D" id="2.40.70.10">
    <property type="entry name" value="Acid Proteases"/>
    <property type="match status" value="1"/>
</dbReference>
<evidence type="ECO:0000256" key="17">
    <source>
        <dbReference type="ARBA" id="ARBA00023268"/>
    </source>
</evidence>
<dbReference type="GO" id="GO:0003887">
    <property type="term" value="F:DNA-directed DNA polymerase activity"/>
    <property type="evidence" value="ECO:0007669"/>
    <property type="project" value="UniProtKB-KW"/>
</dbReference>
<feature type="compositionally biased region" description="Basic and acidic residues" evidence="18">
    <location>
        <begin position="114"/>
        <end position="138"/>
    </location>
</feature>
<keyword evidence="20" id="KW-1185">Reference proteome</keyword>
<comment type="caution">
    <text evidence="19">The sequence shown here is derived from an EMBL/GenBank/DDBJ whole genome shotgun (WGS) entry which is preliminary data.</text>
</comment>
<evidence type="ECO:0000256" key="4">
    <source>
        <dbReference type="ARBA" id="ARBA00022695"/>
    </source>
</evidence>
<keyword evidence="10" id="KW-0460">Magnesium</keyword>
<dbReference type="EMBL" id="LWDF02001084">
    <property type="protein sequence ID" value="KAE8240456.1"/>
    <property type="molecule type" value="Genomic_DNA"/>
</dbReference>
<dbReference type="GO" id="GO:0015074">
    <property type="term" value="P:DNA integration"/>
    <property type="evidence" value="ECO:0007669"/>
    <property type="project" value="UniProtKB-KW"/>
</dbReference>
<evidence type="ECO:0000256" key="15">
    <source>
        <dbReference type="ARBA" id="ARBA00023125"/>
    </source>
</evidence>
<dbReference type="PROSITE" id="PS50994">
    <property type="entry name" value="INTEGRASE"/>
    <property type="match status" value="1"/>
</dbReference>
<dbReference type="InterPro" id="IPR041588">
    <property type="entry name" value="Integrase_H2C2"/>
</dbReference>
<dbReference type="InterPro" id="IPR021109">
    <property type="entry name" value="Peptidase_aspartic_dom_sf"/>
</dbReference>
<dbReference type="InterPro" id="IPR012337">
    <property type="entry name" value="RNaseH-like_sf"/>
</dbReference>
<keyword evidence="4" id="KW-0548">Nucleotidyltransferase</keyword>
<sequence length="1584" mass="173488">MAGDLSTSARPPPRPPDPAQRVTAVVEEREEIISPPVRDDVKLDQVRDDAKLGHVRNDVNLDQTHRSHSLISKQTGSGTDAPPGEAVVKSDAGWEGSAPPLPSSKGCQPDVLDELAHETVRRSPRTHSEYGCKSRGERAASPLGPERDLPPGYRTGVAMRGDDSGPGPPADLRPHGADTRGVPSSPTLLDRLNTDLPFPNPADHPPACAERNQSRVLSPERPMVGEIHIEPLPHFFNTRTFPVDVKEKPLRQQTKRSGNVVAVQPGPEVGTGKAYRRHAPLTTHIRINDAKGVPLSSLLDTGASLSIIDRNLLEILGGQVSGQPMPISGLGSVTSHGWCSITFFLDARDERGCPVSVECAVDFHVLEAFAPGLCLGQDFISTHGVAIQSRRGTAILETGGQALSFSIHEHMLAPFAKQAELCVLRDTVVPARSHAWVPVDTASLAPGLDYTCHPRLAVNAAESVRLAGPLAVIDSNTSHVLLTNMGVSDALLDRRTPVADATVAHIGDAAVEASHTFTLTPTRRSHHLYTAQESSSALPEVDAEPLEMCERVDSLDIVSPNVEAATTMVDGVFKVGVDASGDPSPLLVDVLRRHPTAFALDGRPGRVVGHEMPIDLVDDRALHPEAPRRASPEKQRAMDATIDQLLQWDVIEPSTSPISFPVLMVRQYEKWRFCVDYRQLNANTIPDSYPLPTTDAIFNSLAGKRVYSSLDAIRGYHQLPVREEDRWKTAFTCHRGVFQYKTVPFGLRNAPAVFQRLMDSLLGELRWKVAVVYIDDVVVATRTMSEHVAALELLLTRAERVGLRFSPAKCTFGVPSLVLLGRKVSGAGVAIWSDRARAVLDLRRPVTLRQLYHCMGLFGYYRSFIPGFASIAAPLTALTRGWKYERCGDRSRLVGEDGSPANADRVEIPWGDAQQAAFDRLKNAIASPPILAHPDPSRPYVLYVDASKDGFGAILHQVFDVDDDESVKDASTAAVNVLDVPLLPPHFARERWMAWLRRDRYFSPIVRAVELGTDAEWVLQDGLLVRRSDGIVALPEGGLPELLRTVHDQRGHFGFTKTFLALRRHFWRPGLSVAVRAWVKHCPPCMSTKLGRRTGRLDVEDDPSVPFEDVAMDILLGFPRSRAGHDAVLVLLDLFSRMVVLEPCSSSITAEGIAAIISQRILRQGWRPRRLVPDSEARLTGEVMTALAASLRAELSPSVPHHHQANPAERCIQTVKHVLQALCVESRTHWDRRAIPAAELAINATPSVVTGFCPFDLVFVAHPDIVHSVFDDQEHAGVGTFPERLAAAHARLDDAFAAVKEARKVQKTRYDASRAPLPDFAVGDEVYVRLPDRPVPGTMENKLAPRKLGPFRVRAVLGDHRVALDLPDHLRIGDTFSVSQLDAVPSEPDPFVTHRAQPPRGTEPVSPLASVPPSPSLAPRQRRAPVALREYETSSGAYPFSAAAFDVLRGPYHRPRRVDLDGRSVVLVERPIAFLSRLTTPTEKKMVATELELCCLAWAFGRFMHLLEGAEVSVITDHSPLGPMLTSFAGEKYGPVISRCRALLLPHLQHLRFIHRPGSTHTNADALSRLVDRSETYDPLGGGM</sequence>
<dbReference type="Pfam" id="PF17919">
    <property type="entry name" value="RT_RNaseH_2"/>
    <property type="match status" value="1"/>
</dbReference>
<keyword evidence="6" id="KW-0479">Metal-binding</keyword>
<keyword evidence="16" id="KW-0233">DNA recombination</keyword>
<feature type="region of interest" description="Disordered" evidence="18">
    <location>
        <begin position="249"/>
        <end position="273"/>
    </location>
</feature>
<evidence type="ECO:0000256" key="9">
    <source>
        <dbReference type="ARBA" id="ARBA00022801"/>
    </source>
</evidence>
<feature type="region of interest" description="Disordered" evidence="18">
    <location>
        <begin position="49"/>
        <end position="217"/>
    </location>
</feature>
<evidence type="ECO:0000256" key="3">
    <source>
        <dbReference type="ARBA" id="ARBA00022679"/>
    </source>
</evidence>
<dbReference type="EC" id="2.7.7.49" evidence="1"/>
<dbReference type="Gene3D" id="1.10.340.70">
    <property type="match status" value="1"/>
</dbReference>
<keyword evidence="12" id="KW-0229">DNA integration</keyword>
<evidence type="ECO:0000256" key="16">
    <source>
        <dbReference type="ARBA" id="ARBA00023172"/>
    </source>
</evidence>
<keyword evidence="9" id="KW-0378">Hydrolase</keyword>
<dbReference type="SUPFAM" id="SSF50630">
    <property type="entry name" value="Acid proteases"/>
    <property type="match status" value="1"/>
</dbReference>
<keyword evidence="17" id="KW-0511">Multifunctional enzyme</keyword>
<evidence type="ECO:0000256" key="12">
    <source>
        <dbReference type="ARBA" id="ARBA00022908"/>
    </source>
</evidence>
<dbReference type="Pfam" id="PF17921">
    <property type="entry name" value="Integrase_H2C2"/>
    <property type="match status" value="1"/>
</dbReference>
<dbReference type="InterPro" id="IPR043502">
    <property type="entry name" value="DNA/RNA_pol_sf"/>
</dbReference>
<dbReference type="InterPro" id="IPR001584">
    <property type="entry name" value="Integrase_cat-core"/>
</dbReference>
<dbReference type="FunFam" id="3.30.70.270:FF:000020">
    <property type="entry name" value="Transposon Tf2-6 polyprotein-like Protein"/>
    <property type="match status" value="1"/>
</dbReference>
<dbReference type="Pfam" id="PF17917">
    <property type="entry name" value="RT_RNaseH"/>
    <property type="match status" value="1"/>
</dbReference>
<dbReference type="InterPro" id="IPR000477">
    <property type="entry name" value="RT_dom"/>
</dbReference>
<keyword evidence="7" id="KW-0064">Aspartyl protease</keyword>
<dbReference type="CDD" id="cd01647">
    <property type="entry name" value="RT_LTR"/>
    <property type="match status" value="1"/>
</dbReference>
<dbReference type="GO" id="GO:0004190">
    <property type="term" value="F:aspartic-type endopeptidase activity"/>
    <property type="evidence" value="ECO:0007669"/>
    <property type="project" value="UniProtKB-KW"/>
</dbReference>
<dbReference type="GO" id="GO:0003723">
    <property type="term" value="F:RNA binding"/>
    <property type="evidence" value="ECO:0007669"/>
    <property type="project" value="UniProtKB-KW"/>
</dbReference>
<dbReference type="Gene3D" id="3.30.70.270">
    <property type="match status" value="2"/>
</dbReference>
<evidence type="ECO:0000256" key="7">
    <source>
        <dbReference type="ARBA" id="ARBA00022750"/>
    </source>
</evidence>
<evidence type="ECO:0000256" key="1">
    <source>
        <dbReference type="ARBA" id="ARBA00012493"/>
    </source>
</evidence>
<dbReference type="Gene3D" id="3.30.420.10">
    <property type="entry name" value="Ribonuclease H-like superfamily/Ribonuclease H"/>
    <property type="match status" value="1"/>
</dbReference>
<dbReference type="GO" id="GO:0003964">
    <property type="term" value="F:RNA-directed DNA polymerase activity"/>
    <property type="evidence" value="ECO:0007669"/>
    <property type="project" value="UniProtKB-KW"/>
</dbReference>
<dbReference type="GO" id="GO:0006310">
    <property type="term" value="P:DNA recombination"/>
    <property type="evidence" value="ECO:0007669"/>
    <property type="project" value="UniProtKB-KW"/>
</dbReference>
<dbReference type="InterPro" id="IPR041373">
    <property type="entry name" value="RT_RNaseH"/>
</dbReference>
<dbReference type="InterPro" id="IPR041577">
    <property type="entry name" value="RT_RNaseH_2"/>
</dbReference>
<dbReference type="CDD" id="cd00303">
    <property type="entry name" value="retropepsin_like"/>
    <property type="match status" value="1"/>
</dbReference>
<dbReference type="InterPro" id="IPR050951">
    <property type="entry name" value="Retrovirus_Pol_polyprotein"/>
</dbReference>
<accession>A0A177T5T2</accession>
<dbReference type="GO" id="GO:0003677">
    <property type="term" value="F:DNA binding"/>
    <property type="evidence" value="ECO:0007669"/>
    <property type="project" value="UniProtKB-KW"/>
</dbReference>
<feature type="region of interest" description="Disordered" evidence="18">
    <location>
        <begin position="1383"/>
        <end position="1423"/>
    </location>
</feature>
<evidence type="ECO:0000313" key="20">
    <source>
        <dbReference type="Proteomes" id="UP000077521"/>
    </source>
</evidence>
<evidence type="ECO:0000256" key="6">
    <source>
        <dbReference type="ARBA" id="ARBA00022723"/>
    </source>
</evidence>
<dbReference type="Proteomes" id="UP000077521">
    <property type="component" value="Unassembled WGS sequence"/>
</dbReference>
<dbReference type="GO" id="GO:0006508">
    <property type="term" value="P:proteolysis"/>
    <property type="evidence" value="ECO:0007669"/>
    <property type="project" value="UniProtKB-KW"/>
</dbReference>
<dbReference type="GO" id="GO:0046872">
    <property type="term" value="F:metal ion binding"/>
    <property type="evidence" value="ECO:0007669"/>
    <property type="project" value="UniProtKB-KW"/>
</dbReference>
<reference evidence="19" key="2">
    <citation type="journal article" date="2019" name="IMA Fungus">
        <title>Genome sequencing and comparison of five Tilletia species to identify candidate genes for the detection of regulated species infecting wheat.</title>
        <authorList>
            <person name="Nguyen H.D.T."/>
            <person name="Sultana T."/>
            <person name="Kesanakurti P."/>
            <person name="Hambleton S."/>
        </authorList>
    </citation>
    <scope>NUCLEOTIDE SEQUENCE</scope>
    <source>
        <strain evidence="19">DAOMC 236416</strain>
    </source>
</reference>
<dbReference type="PANTHER" id="PTHR37984">
    <property type="entry name" value="PROTEIN CBG26694"/>
    <property type="match status" value="1"/>
</dbReference>
<gene>
    <name evidence="19" type="ORF">A4X13_0g7799</name>
</gene>
<evidence type="ECO:0000256" key="10">
    <source>
        <dbReference type="ARBA" id="ARBA00022842"/>
    </source>
</evidence>
<feature type="compositionally biased region" description="Polar residues" evidence="18">
    <location>
        <begin position="69"/>
        <end position="78"/>
    </location>
</feature>
<dbReference type="InterPro" id="IPR001995">
    <property type="entry name" value="Peptidase_A2_cat"/>
</dbReference>
<evidence type="ECO:0000256" key="14">
    <source>
        <dbReference type="ARBA" id="ARBA00022932"/>
    </source>
</evidence>
<dbReference type="Gene3D" id="3.10.10.10">
    <property type="entry name" value="HIV Type 1 Reverse Transcriptase, subunit A, domain 1"/>
    <property type="match status" value="1"/>
</dbReference>
<keyword evidence="8" id="KW-0255">Endonuclease</keyword>
<dbReference type="PROSITE" id="PS50878">
    <property type="entry name" value="RT_POL"/>
    <property type="match status" value="1"/>
</dbReference>
<evidence type="ECO:0000256" key="2">
    <source>
        <dbReference type="ARBA" id="ARBA00022670"/>
    </source>
</evidence>